<protein>
    <submittedName>
        <fullName evidence="2">Uncharacterized protein</fullName>
    </submittedName>
</protein>
<dbReference type="EMBL" id="NMPZ01000004">
    <property type="protein sequence ID" value="OXL44876.1"/>
    <property type="molecule type" value="Genomic_DNA"/>
</dbReference>
<name>A0AA91TL18_9BACT</name>
<reference evidence="2 3" key="1">
    <citation type="submission" date="2017-07" db="EMBL/GenBank/DDBJ databases">
        <title>Draft genome sequence of Prevotella copri isolated from the gut of healthy adult Indian.</title>
        <authorList>
            <person name="Das B."/>
            <person name="Bag S."/>
            <person name="Ghosh T.S."/>
        </authorList>
    </citation>
    <scope>NUCLEOTIDE SEQUENCE [LARGE SCALE GENOMIC DNA]</scope>
    <source>
        <strain evidence="2 3">Indica</strain>
    </source>
</reference>
<feature type="signal peptide" evidence="1">
    <location>
        <begin position="1"/>
        <end position="19"/>
    </location>
</feature>
<comment type="caution">
    <text evidence="2">The sequence shown here is derived from an EMBL/GenBank/DDBJ whole genome shotgun (WGS) entry which is preliminary data.</text>
</comment>
<keyword evidence="1" id="KW-0732">Signal</keyword>
<evidence type="ECO:0000313" key="2">
    <source>
        <dbReference type="EMBL" id="OXL44876.1"/>
    </source>
</evidence>
<evidence type="ECO:0000256" key="1">
    <source>
        <dbReference type="SAM" id="SignalP"/>
    </source>
</evidence>
<gene>
    <name evidence="2" type="ORF">CFT61_04205</name>
</gene>
<dbReference type="RefSeq" id="WP_089543217.1">
    <property type="nucleotide sequence ID" value="NZ_NMPZ01000004.1"/>
</dbReference>
<dbReference type="Proteomes" id="UP000215155">
    <property type="component" value="Unassembled WGS sequence"/>
</dbReference>
<evidence type="ECO:0000313" key="3">
    <source>
        <dbReference type="Proteomes" id="UP000215155"/>
    </source>
</evidence>
<organism evidence="2 3">
    <name type="scientific">Segatella copri</name>
    <dbReference type="NCBI Taxonomy" id="165179"/>
    <lineage>
        <taxon>Bacteria</taxon>
        <taxon>Pseudomonadati</taxon>
        <taxon>Bacteroidota</taxon>
        <taxon>Bacteroidia</taxon>
        <taxon>Bacteroidales</taxon>
        <taxon>Prevotellaceae</taxon>
        <taxon>Segatella</taxon>
    </lineage>
</organism>
<dbReference type="AlphaFoldDB" id="A0AA91TL18"/>
<feature type="chain" id="PRO_5041670766" evidence="1">
    <location>
        <begin position="20"/>
        <end position="884"/>
    </location>
</feature>
<accession>A0AA91TL18</accession>
<sequence>MHRFLAFIVLSVFMYSPLAAVSWSSMNIDKVTAAAMTAAYEIEALEEGSTANNISKILEHYKSAGIASAGIFQSKKMLRDARRNPGLFASEENYYYRRIFHLVKDGIMPKFITVGGKMLKQPENAIYWGPYLFRTTTNVENLCKQFELVVTNGRHSFKDIPFLILNEDLQRLFNLAQLGDVDWKSLLGKLGDFGKDITREEIMEDFKNLGSVIAQAGKVTYDSNLQSASKIGGIFKAKPKEIAQMYESFKDHYQTFKDADNIKEMLFAVVGEGNEDAVERLFQTSHYNLTGYISSYLKELQGQYYTQRWYIYKHDVGSEILCDYSPPSYESYGDQRWNEAWHVHASGKKRDSYSKIPCYKNLTLEEEGVVKNKLFQLTEWNTAKCQAYNKQNPGHECKVQYFKKHEDRQRHYKGGTFKHSYDERYCFNSYAVRVTDSWDIREEVYEEIFDSQTMDKTTFMNQMKARLEGYKEENEAYLKDHPSVTFLLGSDTPRYYSMADEKKMEGCNTVSFIAQCEDGASLGEGSFNWKENGAQGNQLEWPKSKDFAMSHSPVLEDDGSKELIRQQKELSDQVNALRSEISSNDTQLRSLLDRINQAKRYKNYPLAEKLQTQYDALSKDNTLLKKQLGHTENKLSQVGNALDEYYQDMNDNLDGPYRIPSNMASLASMYHIQWLDEGEWVQGSDEYVFVRHGYCPDAKTAVTYTATLKLSRKPKYVLGVRIHRAILSVDFKLTSSSSSETVLEVLKLDMSQTEQQRADEVNKHLKQWMADLPSCSIAVRYNYSTQVADEEDDEDGIHLLLASDRLQVARYVEQELTKIFAQLVLIEKVMTQRESILDFLKRQIIEVVSREGRTDIADYALRRWEDASLKAMKKSSSPGNSESP</sequence>
<proteinExistence type="predicted"/>